<evidence type="ECO:0000313" key="2">
    <source>
        <dbReference type="EMBL" id="KAK4538511.1"/>
    </source>
</evidence>
<accession>A0AAV9J2I9</accession>
<protein>
    <recommendedName>
        <fullName evidence="4">TOG domain-containing protein</fullName>
    </recommendedName>
</protein>
<feature type="region of interest" description="Disordered" evidence="1">
    <location>
        <begin position="404"/>
        <end position="432"/>
    </location>
</feature>
<organism evidence="2 3">
    <name type="scientific">Cyanidium caldarium</name>
    <name type="common">Red alga</name>
    <dbReference type="NCBI Taxonomy" id="2771"/>
    <lineage>
        <taxon>Eukaryota</taxon>
        <taxon>Rhodophyta</taxon>
        <taxon>Bangiophyceae</taxon>
        <taxon>Cyanidiales</taxon>
        <taxon>Cyanidiaceae</taxon>
        <taxon>Cyanidium</taxon>
    </lineage>
</organism>
<evidence type="ECO:0000313" key="3">
    <source>
        <dbReference type="Proteomes" id="UP001301350"/>
    </source>
</evidence>
<dbReference type="AlphaFoldDB" id="A0AAV9J2I9"/>
<evidence type="ECO:0000256" key="1">
    <source>
        <dbReference type="SAM" id="MobiDB-lite"/>
    </source>
</evidence>
<sequence length="456" mass="49994">MSSERDRTPGLVSWLGEGFSGRLAAASSCTMHPSSGQDSADAIDKENWDSNAAPPNWLAQVAALRELNKVVEGLEPSAPGRDHTGASITSPTCLCAALWEEFHASQSADRECSCPSVIDALCVVCKDLRSQLVRHAAETVALLAERVLVPTMLQEHNGPRKIVGTQRHRHRVSSRELREVQRFAMRMGAFDDACAGRRRAVGATRPRGRSDASVSYRVPDCPATSTVDAVVERHRTVPQATQMLLRLLRHAAFPLLLKTKQVFSDAGDQCVRRILTAVCHRQPVPVDAVLSLLGVLVDTVTAGSNAHPQLRERCAGYIAEYCLAEACLEALIRGDKVCSVPESPDAATTLPWQQQLERCITKAIADSSEAVRSTARRLHERYAGCCEQRAERLLRSLAPEDRRRLQTGDDCAGSVRHTAASKTAHRPSSFAEFRRRKLTELSNQPLHHDEGDAVKK</sequence>
<proteinExistence type="predicted"/>
<dbReference type="EMBL" id="JANCYW010000018">
    <property type="protein sequence ID" value="KAK4538511.1"/>
    <property type="molecule type" value="Genomic_DNA"/>
</dbReference>
<dbReference type="InterPro" id="IPR011989">
    <property type="entry name" value="ARM-like"/>
</dbReference>
<gene>
    <name evidence="2" type="ORF">CDCA_CDCA18G4536</name>
</gene>
<name>A0AAV9J2I9_CYACA</name>
<dbReference type="Proteomes" id="UP001301350">
    <property type="component" value="Unassembled WGS sequence"/>
</dbReference>
<reference evidence="2 3" key="1">
    <citation type="submission" date="2022-07" db="EMBL/GenBank/DDBJ databases">
        <title>Genome-wide signatures of adaptation to extreme environments.</title>
        <authorList>
            <person name="Cho C.H."/>
            <person name="Yoon H.S."/>
        </authorList>
    </citation>
    <scope>NUCLEOTIDE SEQUENCE [LARGE SCALE GENOMIC DNA]</scope>
    <source>
        <strain evidence="2 3">DBV 063 E5</strain>
    </source>
</reference>
<keyword evidence="3" id="KW-1185">Reference proteome</keyword>
<comment type="caution">
    <text evidence="2">The sequence shown here is derived from an EMBL/GenBank/DDBJ whole genome shotgun (WGS) entry which is preliminary data.</text>
</comment>
<evidence type="ECO:0008006" key="4">
    <source>
        <dbReference type="Google" id="ProtNLM"/>
    </source>
</evidence>
<dbReference type="Gene3D" id="1.25.10.10">
    <property type="entry name" value="Leucine-rich Repeat Variant"/>
    <property type="match status" value="1"/>
</dbReference>